<evidence type="ECO:0000259" key="4">
    <source>
        <dbReference type="PROSITE" id="PS01031"/>
    </source>
</evidence>
<dbReference type="InterPro" id="IPR002068">
    <property type="entry name" value="A-crystallin/Hsp20_dom"/>
</dbReference>
<comment type="caution">
    <text evidence="5">The sequence shown here is derived from an EMBL/GenBank/DDBJ whole genome shotgun (WGS) entry which is preliminary data.</text>
</comment>
<comment type="similarity">
    <text evidence="1 2">Belongs to the small heat shock protein (HSP20) family.</text>
</comment>
<feature type="domain" description="SHSP" evidence="4">
    <location>
        <begin position="23"/>
        <end position="147"/>
    </location>
</feature>
<dbReference type="eggNOG" id="COG0071">
    <property type="taxonomic scope" value="Bacteria"/>
</dbReference>
<evidence type="ECO:0000256" key="2">
    <source>
        <dbReference type="RuleBase" id="RU003616"/>
    </source>
</evidence>
<evidence type="ECO:0000313" key="5">
    <source>
        <dbReference type="EMBL" id="KGE71735.1"/>
    </source>
</evidence>
<dbReference type="AlphaFoldDB" id="A0A098QV54"/>
<name>A0A098QV54_9SPIO</name>
<sequence length="147" mass="16505">MFNEMDRILDSMFDNSHSFGRVGSLTTRHPSVDIRENEAGYILEAELPGLTQEDIDITLEDGVLHLSQSSKGSGDSNAGETEQQEQTKPAERYLLRERNRAEINRSFVLPKDVDQAKVQARFAHGLLILELPKQEKALPKKISISAE</sequence>
<protein>
    <recommendedName>
        <fullName evidence="4">SHSP domain-containing protein</fullName>
    </recommendedName>
</protein>
<dbReference type="STRING" id="1480694.DC28_10865"/>
<evidence type="ECO:0000313" key="6">
    <source>
        <dbReference type="Proteomes" id="UP000029692"/>
    </source>
</evidence>
<dbReference type="CDD" id="cd06464">
    <property type="entry name" value="ACD_sHsps-like"/>
    <property type="match status" value="1"/>
</dbReference>
<organism evidence="5 6">
    <name type="scientific">Spirochaeta lutea</name>
    <dbReference type="NCBI Taxonomy" id="1480694"/>
    <lineage>
        <taxon>Bacteria</taxon>
        <taxon>Pseudomonadati</taxon>
        <taxon>Spirochaetota</taxon>
        <taxon>Spirochaetia</taxon>
        <taxon>Spirochaetales</taxon>
        <taxon>Spirochaetaceae</taxon>
        <taxon>Spirochaeta</taxon>
    </lineage>
</organism>
<feature type="compositionally biased region" description="Polar residues" evidence="3">
    <location>
        <begin position="66"/>
        <end position="87"/>
    </location>
</feature>
<dbReference type="Gene3D" id="2.60.40.790">
    <property type="match status" value="1"/>
</dbReference>
<keyword evidence="6" id="KW-1185">Reference proteome</keyword>
<dbReference type="InterPro" id="IPR008978">
    <property type="entry name" value="HSP20-like_chaperone"/>
</dbReference>
<reference evidence="5 6" key="1">
    <citation type="submission" date="2014-05" db="EMBL/GenBank/DDBJ databases">
        <title>De novo Genome Sequence of Spirocheata sp.</title>
        <authorList>
            <person name="Shivani Y."/>
            <person name="Subhash Y."/>
            <person name="Tushar L."/>
            <person name="Sasikala C."/>
            <person name="Ramana C.V."/>
        </authorList>
    </citation>
    <scope>NUCLEOTIDE SEQUENCE [LARGE SCALE GENOMIC DNA]</scope>
    <source>
        <strain evidence="5 6">JC230</strain>
    </source>
</reference>
<evidence type="ECO:0000256" key="1">
    <source>
        <dbReference type="PROSITE-ProRule" id="PRU00285"/>
    </source>
</evidence>
<dbReference type="Pfam" id="PF00011">
    <property type="entry name" value="HSP20"/>
    <property type="match status" value="1"/>
</dbReference>
<dbReference type="EMBL" id="JNUP01000065">
    <property type="protein sequence ID" value="KGE71735.1"/>
    <property type="molecule type" value="Genomic_DNA"/>
</dbReference>
<dbReference type="Proteomes" id="UP000029692">
    <property type="component" value="Unassembled WGS sequence"/>
</dbReference>
<gene>
    <name evidence="5" type="ORF">DC28_10865</name>
</gene>
<dbReference type="InterPro" id="IPR031107">
    <property type="entry name" value="Small_HSP"/>
</dbReference>
<dbReference type="SUPFAM" id="SSF49764">
    <property type="entry name" value="HSP20-like chaperones"/>
    <property type="match status" value="1"/>
</dbReference>
<dbReference type="PROSITE" id="PS01031">
    <property type="entry name" value="SHSP"/>
    <property type="match status" value="1"/>
</dbReference>
<accession>A0A098QV54</accession>
<feature type="region of interest" description="Disordered" evidence="3">
    <location>
        <begin position="66"/>
        <end position="93"/>
    </location>
</feature>
<evidence type="ECO:0000256" key="3">
    <source>
        <dbReference type="SAM" id="MobiDB-lite"/>
    </source>
</evidence>
<dbReference type="PANTHER" id="PTHR11527">
    <property type="entry name" value="HEAT-SHOCK PROTEIN 20 FAMILY MEMBER"/>
    <property type="match status" value="1"/>
</dbReference>
<proteinExistence type="inferred from homology"/>